<evidence type="ECO:0000313" key="2">
    <source>
        <dbReference type="EMBL" id="ROO02679.1"/>
    </source>
</evidence>
<gene>
    <name evidence="2" type="ORF">BK673_26765</name>
</gene>
<proteinExistence type="predicted"/>
<evidence type="ECO:0000256" key="1">
    <source>
        <dbReference type="SAM" id="MobiDB-lite"/>
    </source>
</evidence>
<organism evidence="2 3">
    <name type="scientific">Pseudomonas fluorescens</name>
    <dbReference type="NCBI Taxonomy" id="294"/>
    <lineage>
        <taxon>Bacteria</taxon>
        <taxon>Pseudomonadati</taxon>
        <taxon>Pseudomonadota</taxon>
        <taxon>Gammaproteobacteria</taxon>
        <taxon>Pseudomonadales</taxon>
        <taxon>Pseudomonadaceae</taxon>
        <taxon>Pseudomonas</taxon>
    </lineage>
</organism>
<accession>A0A423NWQ2</accession>
<dbReference type="EMBL" id="MOBZ01000022">
    <property type="protein sequence ID" value="ROO02679.1"/>
    <property type="molecule type" value="Genomic_DNA"/>
</dbReference>
<sequence>MSKELSDDSSSQISGVVLGEYEKIDEGDTVKCTGRSTKGSPKEGAVPEEPEDETIPVTLDGVAEQVTRVAAPAKPSKGTVIGTYEAVLDGKNNERVVVKLDEGGEKEFSASKGKYSVGDRIGDK</sequence>
<feature type="region of interest" description="Disordered" evidence="1">
    <location>
        <begin position="28"/>
        <end position="53"/>
    </location>
</feature>
<comment type="caution">
    <text evidence="2">The sequence shown here is derived from an EMBL/GenBank/DDBJ whole genome shotgun (WGS) entry which is preliminary data.</text>
</comment>
<dbReference type="RefSeq" id="WP_123595605.1">
    <property type="nucleotide sequence ID" value="NZ_MOBZ01000022.1"/>
</dbReference>
<feature type="region of interest" description="Disordered" evidence="1">
    <location>
        <begin position="1"/>
        <end position="20"/>
    </location>
</feature>
<dbReference type="Proteomes" id="UP000283619">
    <property type="component" value="Unassembled WGS sequence"/>
</dbReference>
<evidence type="ECO:0000313" key="3">
    <source>
        <dbReference type="Proteomes" id="UP000283619"/>
    </source>
</evidence>
<dbReference type="AlphaFoldDB" id="A0A423NWQ2"/>
<reference evidence="2 3" key="1">
    <citation type="submission" date="2016-10" db="EMBL/GenBank/DDBJ databases">
        <title>Comparative genome analysis of multiple Pseudomonas spp. focuses on biocontrol and plant growth promoting traits.</title>
        <authorList>
            <person name="Tao X.-Y."/>
            <person name="Taylor C.G."/>
        </authorList>
    </citation>
    <scope>NUCLEOTIDE SEQUENCE [LARGE SCALE GENOMIC DNA]</scope>
    <source>
        <strain evidence="2 3">36G2</strain>
    </source>
</reference>
<name>A0A423NWQ2_PSEFL</name>
<protein>
    <submittedName>
        <fullName evidence="2">Uncharacterized protein</fullName>
    </submittedName>
</protein>